<keyword evidence="5 12" id="KW-0812">Transmembrane</keyword>
<organism evidence="13 14">
    <name type="scientific">Shinella kummerowiae</name>
    <dbReference type="NCBI Taxonomy" id="417745"/>
    <lineage>
        <taxon>Bacteria</taxon>
        <taxon>Pseudomonadati</taxon>
        <taxon>Pseudomonadota</taxon>
        <taxon>Alphaproteobacteria</taxon>
        <taxon>Hyphomicrobiales</taxon>
        <taxon>Rhizobiaceae</taxon>
        <taxon>Shinella</taxon>
    </lineage>
</organism>
<accession>A0A6N8S4K6</accession>
<comment type="caution">
    <text evidence="13">The sequence shown here is derived from an EMBL/GenBank/DDBJ whole genome shotgun (WGS) entry which is preliminary data.</text>
</comment>
<dbReference type="InterPro" id="IPR004772">
    <property type="entry name" value="TrkH"/>
</dbReference>
<feature type="binding site" evidence="11">
    <location>
        <position position="114"/>
    </location>
    <ligand>
        <name>K(+)</name>
        <dbReference type="ChEBI" id="CHEBI:29103"/>
    </ligand>
</feature>
<feature type="binding site" evidence="11">
    <location>
        <position position="316"/>
    </location>
    <ligand>
        <name>K(+)</name>
        <dbReference type="ChEBI" id="CHEBI:29103"/>
    </ligand>
</feature>
<feature type="transmembrane region" description="Helical" evidence="12">
    <location>
        <begin position="12"/>
        <end position="35"/>
    </location>
</feature>
<evidence type="ECO:0000256" key="10">
    <source>
        <dbReference type="PIRNR" id="PIRNR006247"/>
    </source>
</evidence>
<dbReference type="AlphaFoldDB" id="A0A6N8S4K6"/>
<comment type="function">
    <text evidence="10">Low-affinity potassium transport system. Interacts with Trk system potassium uptake protein TrkA.</text>
</comment>
<feature type="binding site" evidence="11">
    <location>
        <position position="221"/>
    </location>
    <ligand>
        <name>K(+)</name>
        <dbReference type="ChEBI" id="CHEBI:29103"/>
    </ligand>
</feature>
<keyword evidence="7 12" id="KW-1133">Transmembrane helix</keyword>
<feature type="binding site" evidence="11">
    <location>
        <position position="433"/>
    </location>
    <ligand>
        <name>K(+)</name>
        <dbReference type="ChEBI" id="CHEBI:29103"/>
    </ligand>
</feature>
<evidence type="ECO:0000256" key="2">
    <source>
        <dbReference type="ARBA" id="ARBA00022448"/>
    </source>
</evidence>
<comment type="similarity">
    <text evidence="10">Belongs to the TrkH potassium transport family.</text>
</comment>
<keyword evidence="2 10" id="KW-0813">Transport</keyword>
<feature type="transmembrane region" description="Helical" evidence="12">
    <location>
        <begin position="238"/>
        <end position="261"/>
    </location>
</feature>
<feature type="transmembrane region" description="Helical" evidence="12">
    <location>
        <begin position="135"/>
        <end position="155"/>
    </location>
</feature>
<dbReference type="PANTHER" id="PTHR32024:SF3">
    <property type="entry name" value="TRK SYSTEM POTASSIUM UPTAKE PROTEIN"/>
    <property type="match status" value="1"/>
</dbReference>
<evidence type="ECO:0000256" key="7">
    <source>
        <dbReference type="ARBA" id="ARBA00022989"/>
    </source>
</evidence>
<evidence type="ECO:0000256" key="9">
    <source>
        <dbReference type="ARBA" id="ARBA00023136"/>
    </source>
</evidence>
<feature type="binding site" evidence="11">
    <location>
        <position position="434"/>
    </location>
    <ligand>
        <name>K(+)</name>
        <dbReference type="ChEBI" id="CHEBI:29103"/>
    </ligand>
</feature>
<dbReference type="RefSeq" id="WP_160856593.1">
    <property type="nucleotide sequence ID" value="NZ_WUMK01000001.1"/>
</dbReference>
<dbReference type="InterPro" id="IPR003445">
    <property type="entry name" value="Cat_transpt"/>
</dbReference>
<dbReference type="GO" id="GO:0005886">
    <property type="term" value="C:plasma membrane"/>
    <property type="evidence" value="ECO:0007669"/>
    <property type="project" value="UniProtKB-SubCell"/>
</dbReference>
<evidence type="ECO:0000256" key="3">
    <source>
        <dbReference type="ARBA" id="ARBA00022475"/>
    </source>
</evidence>
<keyword evidence="10" id="KW-0997">Cell inner membrane</keyword>
<evidence type="ECO:0000256" key="11">
    <source>
        <dbReference type="PIRSR" id="PIRSR006247-1"/>
    </source>
</evidence>
<keyword evidence="8 10" id="KW-0406">Ion transport</keyword>
<evidence type="ECO:0000313" key="14">
    <source>
        <dbReference type="Proteomes" id="UP000435802"/>
    </source>
</evidence>
<feature type="binding site" evidence="11">
    <location>
        <position position="317"/>
    </location>
    <ligand>
        <name>K(+)</name>
        <dbReference type="ChEBI" id="CHEBI:29103"/>
    </ligand>
</feature>
<reference evidence="13 14" key="1">
    <citation type="submission" date="2019-12" db="EMBL/GenBank/DDBJ databases">
        <title>Shinella kummerowiae sp. nov., a symbiotic bacterium isolated from root nodules of the herbal legume Kummerowia stipulacea.</title>
        <authorList>
            <person name="Gao J."/>
        </authorList>
    </citation>
    <scope>NUCLEOTIDE SEQUENCE [LARGE SCALE GENOMIC DNA]</scope>
    <source>
        <strain evidence="13 14">CCBAU 25048</strain>
    </source>
</reference>
<feature type="transmembrane region" description="Helical" evidence="12">
    <location>
        <begin position="424"/>
        <end position="443"/>
    </location>
</feature>
<evidence type="ECO:0000256" key="4">
    <source>
        <dbReference type="ARBA" id="ARBA00022538"/>
    </source>
</evidence>
<evidence type="ECO:0000256" key="5">
    <source>
        <dbReference type="ARBA" id="ARBA00022692"/>
    </source>
</evidence>
<dbReference type="OrthoDB" id="9810952at2"/>
<comment type="subcellular location">
    <subcellularLocation>
        <location evidence="10">Cell inner membrane</location>
        <topology evidence="10">Multi-pass membrane protein</topology>
    </subcellularLocation>
    <subcellularLocation>
        <location evidence="1">Cell membrane</location>
        <topology evidence="1">Multi-pass membrane protein</topology>
    </subcellularLocation>
</comment>
<feature type="transmembrane region" description="Helical" evidence="12">
    <location>
        <begin position="273"/>
        <end position="290"/>
    </location>
</feature>
<evidence type="ECO:0000256" key="8">
    <source>
        <dbReference type="ARBA" id="ARBA00023065"/>
    </source>
</evidence>
<feature type="transmembrane region" description="Helical" evidence="12">
    <location>
        <begin position="327"/>
        <end position="348"/>
    </location>
</feature>
<feature type="binding site" evidence="11">
    <location>
        <position position="113"/>
    </location>
    <ligand>
        <name>K(+)</name>
        <dbReference type="ChEBI" id="CHEBI:29103"/>
    </ligand>
</feature>
<protein>
    <recommendedName>
        <fullName evidence="10">Trk system potassium uptake protein</fullName>
    </recommendedName>
</protein>
<dbReference type="PIRSF" id="PIRSF006247">
    <property type="entry name" value="TrkH"/>
    <property type="match status" value="1"/>
</dbReference>
<keyword evidence="14" id="KW-1185">Reference proteome</keyword>
<keyword evidence="6 10" id="KW-0630">Potassium</keyword>
<evidence type="ECO:0000313" key="13">
    <source>
        <dbReference type="EMBL" id="MXN43571.1"/>
    </source>
</evidence>
<dbReference type="GO" id="GO:0015379">
    <property type="term" value="F:potassium:chloride symporter activity"/>
    <property type="evidence" value="ECO:0007669"/>
    <property type="project" value="InterPro"/>
</dbReference>
<gene>
    <name evidence="13" type="ORF">GR138_00115</name>
</gene>
<evidence type="ECO:0000256" key="1">
    <source>
        <dbReference type="ARBA" id="ARBA00004651"/>
    </source>
</evidence>
<keyword evidence="11" id="KW-0479">Metal-binding</keyword>
<feature type="transmembrane region" description="Helical" evidence="12">
    <location>
        <begin position="72"/>
        <end position="93"/>
    </location>
</feature>
<dbReference type="EMBL" id="WUMK01000001">
    <property type="protein sequence ID" value="MXN43571.1"/>
    <property type="molecule type" value="Genomic_DNA"/>
</dbReference>
<keyword evidence="9 10" id="KW-0472">Membrane</keyword>
<keyword evidence="4 10" id="KW-0633">Potassium transport</keyword>
<sequence length="484" mass="52421">MNATIYRSAINIAATCGMYLAAAMLVPAFVDVYYGHKDWQVFLLSSALVGGLSMITAAATRAGPPPFNKKMGFLLVNLLWLVFSLVGAVPFMMSSLDMDFAKALFESVSAITTTGSTVISGLDNAPPGILLWRSLLHWLGGIGIVALGLFVMPYLRVGGMSFFKMESSDTNDKPFARIASFTRAFVLVYVGITVVCAITYAALGMSRFDAVNHAMATVATGGFSTHDASFGYFNSLSLLWAGTFFMTLCSLPFSILIVFLVRGRLDALRDPQIGVFLSYLVLFSIAMAIYHRMQNGVPFHEALAHAFFTVSTILSTTGFASEDYTLWGPFVVAMAFFMTFMGGCSGSTAGGMKAYRFIIIFNSIRTGLYKLIYPNGIHTVRYGRMTVDPDVQRTVFLFFATYLMLWVFGSVAMAAMGYDLVTSVSAVITALSNVGPGVGPIVGPAGNFSTISDPALYLLSLMMLLGRLEVLTVLVILTPLFWKS</sequence>
<name>A0A6N8S4K6_9HYPH</name>
<proteinExistence type="inferred from homology"/>
<feature type="transmembrane region" description="Helical" evidence="12">
    <location>
        <begin position="455"/>
        <end position="482"/>
    </location>
</feature>
<evidence type="ECO:0000256" key="12">
    <source>
        <dbReference type="SAM" id="Phobius"/>
    </source>
</evidence>
<feature type="transmembrane region" description="Helical" evidence="12">
    <location>
        <begin position="394"/>
        <end position="418"/>
    </location>
</feature>
<feature type="transmembrane region" description="Helical" evidence="12">
    <location>
        <begin position="184"/>
        <end position="203"/>
    </location>
</feature>
<feature type="transmembrane region" description="Helical" evidence="12">
    <location>
        <begin position="41"/>
        <end position="60"/>
    </location>
</feature>
<dbReference type="Pfam" id="PF02386">
    <property type="entry name" value="TrkH"/>
    <property type="match status" value="2"/>
</dbReference>
<dbReference type="GO" id="GO:0046872">
    <property type="term" value="F:metal ion binding"/>
    <property type="evidence" value="ECO:0007669"/>
    <property type="project" value="UniProtKB-KW"/>
</dbReference>
<dbReference type="PANTHER" id="PTHR32024">
    <property type="entry name" value="TRK SYSTEM POTASSIUM UPTAKE PROTEIN TRKG-RELATED"/>
    <property type="match status" value="1"/>
</dbReference>
<keyword evidence="3 10" id="KW-1003">Cell membrane</keyword>
<evidence type="ECO:0000256" key="6">
    <source>
        <dbReference type="ARBA" id="ARBA00022958"/>
    </source>
</evidence>
<dbReference type="Proteomes" id="UP000435802">
    <property type="component" value="Unassembled WGS sequence"/>
</dbReference>